<dbReference type="Proteomes" id="UP000093044">
    <property type="component" value="Chromosome"/>
</dbReference>
<dbReference type="Pfam" id="PF01979">
    <property type="entry name" value="Amidohydro_1"/>
    <property type="match status" value="1"/>
</dbReference>
<dbReference type="Gene3D" id="3.20.20.140">
    <property type="entry name" value="Metal-dependent hydrolases"/>
    <property type="match status" value="1"/>
</dbReference>
<dbReference type="AlphaFoldDB" id="A0A1B2I360"/>
<dbReference type="SUPFAM" id="SSF51338">
    <property type="entry name" value="Composite domain of metallo-dependent hydrolases"/>
    <property type="match status" value="2"/>
</dbReference>
<keyword evidence="3" id="KW-1185">Reference proteome</keyword>
<proteinExistence type="predicted"/>
<dbReference type="RefSeq" id="WP_066743456.1">
    <property type="nucleotide sequence ID" value="NZ_CAUFKJ010000028.1"/>
</dbReference>
<dbReference type="GeneID" id="83057081"/>
<dbReference type="InterPro" id="IPR011059">
    <property type="entry name" value="Metal-dep_hydrolase_composite"/>
</dbReference>
<dbReference type="EMBL" id="CP016757">
    <property type="protein sequence ID" value="ANZ44382.1"/>
    <property type="molecule type" value="Genomic_DNA"/>
</dbReference>
<gene>
    <name evidence="2" type="ORF">BED41_04330</name>
</gene>
<dbReference type="PANTHER" id="PTHR43135:SF3">
    <property type="entry name" value="ALPHA-D-RIBOSE 1-METHYLPHOSPHONATE 5-TRIPHOSPHATE DIPHOSPHATASE"/>
    <property type="match status" value="1"/>
</dbReference>
<evidence type="ECO:0000313" key="3">
    <source>
        <dbReference type="Proteomes" id="UP000093044"/>
    </source>
</evidence>
<feature type="domain" description="Amidohydrolase-related" evidence="1">
    <location>
        <begin position="54"/>
        <end position="402"/>
    </location>
</feature>
<evidence type="ECO:0000259" key="1">
    <source>
        <dbReference type="Pfam" id="PF01979"/>
    </source>
</evidence>
<dbReference type="InterPro" id="IPR032466">
    <property type="entry name" value="Metal_Hydrolase"/>
</dbReference>
<sequence>MGYVIFKNATLIDGNGGDPRYNVSVLVENNIIREVSECGISLQSADVIDCKGNTLMPGLVDGHMHLGLIEIEVVDIVRRNPIGLIAARMFRNMRELLEQGYTSARDTGGADAGFRLAMENGEAVGPRLRVSGPCIAQSGGHGDNRGPSEYRPYYEGNMGFRSRLADGVPEVLKACRETLREGADFIKIMACGGCASPTGGPNACQYTFDEMKAAVDVADNAGTYVAAHCYSDKSISRCTEAGILTIEHGNLLERPTAKLMAQKGTYLVPTQITYEMVLEHAKDSLSKFMYDKFIAVNDRGYEAIKIAMEEGVKIGGGSDLTGRNTKYASGAIAYQAKAQGAMNAIVSFTRVNAEIMGMSEQIGTIEEGKLADIILVNDDPLKNIDLFKNPKDNILVIMQDGKLYKKMI</sequence>
<evidence type="ECO:0000313" key="2">
    <source>
        <dbReference type="EMBL" id="ANZ44382.1"/>
    </source>
</evidence>
<organism evidence="2 3">
    <name type="scientific">Cloacibacillus porcorum</name>
    <dbReference type="NCBI Taxonomy" id="1197717"/>
    <lineage>
        <taxon>Bacteria</taxon>
        <taxon>Thermotogati</taxon>
        <taxon>Synergistota</taxon>
        <taxon>Synergistia</taxon>
        <taxon>Synergistales</taxon>
        <taxon>Synergistaceae</taxon>
        <taxon>Cloacibacillus</taxon>
    </lineage>
</organism>
<dbReference type="OrthoDB" id="9802793at2"/>
<name>A0A1B2I360_9BACT</name>
<dbReference type="STRING" id="1197717.BED41_04330"/>
<dbReference type="InterPro" id="IPR006680">
    <property type="entry name" value="Amidohydro-rel"/>
</dbReference>
<protein>
    <recommendedName>
        <fullName evidence="1">Amidohydrolase-related domain-containing protein</fullName>
    </recommendedName>
</protein>
<dbReference type="InterPro" id="IPR051781">
    <property type="entry name" value="Metallo-dep_Hydrolase"/>
</dbReference>
<accession>A0A1B2I360</accession>
<dbReference type="KEGG" id="cpor:BED41_04330"/>
<dbReference type="GO" id="GO:0016810">
    <property type="term" value="F:hydrolase activity, acting on carbon-nitrogen (but not peptide) bonds"/>
    <property type="evidence" value="ECO:0007669"/>
    <property type="project" value="InterPro"/>
</dbReference>
<dbReference type="InterPro" id="IPR057744">
    <property type="entry name" value="OTAase-like"/>
</dbReference>
<reference evidence="2" key="1">
    <citation type="submission" date="2016-08" db="EMBL/GenBank/DDBJ databases">
        <title>Complete genome of Cloacibacillus porcorum.</title>
        <authorList>
            <person name="Looft T."/>
            <person name="Bayles D.O."/>
            <person name="Alt D.P."/>
        </authorList>
    </citation>
    <scope>NUCLEOTIDE SEQUENCE [LARGE SCALE GENOMIC DNA]</scope>
    <source>
        <strain evidence="2">CL-84</strain>
    </source>
</reference>
<dbReference type="PANTHER" id="PTHR43135">
    <property type="entry name" value="ALPHA-D-RIBOSE 1-METHYLPHOSPHONATE 5-TRIPHOSPHATE DIPHOSPHATASE"/>
    <property type="match status" value="1"/>
</dbReference>
<dbReference type="CDD" id="cd01299">
    <property type="entry name" value="Met_dep_hydrolase_A"/>
    <property type="match status" value="1"/>
</dbReference>
<dbReference type="Gene3D" id="2.30.40.10">
    <property type="entry name" value="Urease, subunit C, domain 1"/>
    <property type="match status" value="1"/>
</dbReference>
<dbReference type="SUPFAM" id="SSF51556">
    <property type="entry name" value="Metallo-dependent hydrolases"/>
    <property type="match status" value="1"/>
</dbReference>